<name>A0ABM1MK69_NICVS</name>
<dbReference type="CDD" id="cd00170">
    <property type="entry name" value="SEC14"/>
    <property type="match status" value="1"/>
</dbReference>
<evidence type="ECO:0000313" key="4">
    <source>
        <dbReference type="Proteomes" id="UP000695000"/>
    </source>
</evidence>
<feature type="region of interest" description="Disordered" evidence="1">
    <location>
        <begin position="254"/>
        <end position="273"/>
    </location>
</feature>
<organism evidence="4 5">
    <name type="scientific">Nicrophorus vespilloides</name>
    <name type="common">Boreal carrion beetle</name>
    <dbReference type="NCBI Taxonomy" id="110193"/>
    <lineage>
        <taxon>Eukaryota</taxon>
        <taxon>Metazoa</taxon>
        <taxon>Ecdysozoa</taxon>
        <taxon>Arthropoda</taxon>
        <taxon>Hexapoda</taxon>
        <taxon>Insecta</taxon>
        <taxon>Pterygota</taxon>
        <taxon>Neoptera</taxon>
        <taxon>Endopterygota</taxon>
        <taxon>Coleoptera</taxon>
        <taxon>Polyphaga</taxon>
        <taxon>Staphyliniformia</taxon>
        <taxon>Silphidae</taxon>
        <taxon>Nicrophorinae</taxon>
        <taxon>Nicrophorus</taxon>
    </lineage>
</organism>
<feature type="domain" description="CRAL-TRIO" evidence="2">
    <location>
        <begin position="105"/>
        <end position="260"/>
    </location>
</feature>
<evidence type="ECO:0000259" key="3">
    <source>
        <dbReference type="PROSITE" id="PS50238"/>
    </source>
</evidence>
<accession>A0ABM1MK69</accession>
<dbReference type="GeneID" id="108561509"/>
<dbReference type="SMART" id="SM00516">
    <property type="entry name" value="SEC14"/>
    <property type="match status" value="1"/>
</dbReference>
<evidence type="ECO:0000256" key="1">
    <source>
        <dbReference type="SAM" id="MobiDB-lite"/>
    </source>
</evidence>
<feature type="region of interest" description="Disordered" evidence="1">
    <location>
        <begin position="1"/>
        <end position="23"/>
    </location>
</feature>
<dbReference type="PANTHER" id="PTHR45808:SF2">
    <property type="entry name" value="RHO GTPASE-ACTIVATING PROTEIN 68F"/>
    <property type="match status" value="1"/>
</dbReference>
<sequence>MDTNKLSPMMTLQGGKGDAEEPYPSLSDYHDYEPNLEFDDSELHQTPTEVAEAIDLLQEMDPDEIASPVSEFIDDNFEAELADNTDINFQSMLSSYPEVGEAVEKFMMIDKCGIVDVKGDDSVGRKIIVVYACKLPQVNKIDHQKFLEYLIYTLDKYVEQDYSLVYFHYGLNSRNKPSIRWLWQAYRAFDRKYKKNLKALYMVHPTSFLKIILQMFTPVISVKFGKKLSYINTLAELSEHINLEQLSIPEEVTEHDKKLSKNTETNRRTGENPTAVLVPLPTRQFGVSLATIKQNYKSVIPPVIKQTIDYLDHPDVLETEGLFRRSASTVKIRALREDADQGKVLEFDDPHEATVLMKLFFRELKEPLLTFDFYEEVMNFQQISKDMQLRHVSILVMEKLPEDNYKILKYVTGFLSKVMERADLNKMTASNLAVCFGPNLVWSENKNLSIAAIGHINTFTQFLLQHNREIFMI</sequence>
<dbReference type="Gene3D" id="3.40.525.10">
    <property type="entry name" value="CRAL-TRIO lipid binding domain"/>
    <property type="match status" value="1"/>
</dbReference>
<evidence type="ECO:0000259" key="2">
    <source>
        <dbReference type="PROSITE" id="PS50191"/>
    </source>
</evidence>
<protein>
    <submittedName>
        <fullName evidence="5">Rho GTPase-activating protein 1-like isoform X2</fullName>
    </submittedName>
</protein>
<feature type="compositionally biased region" description="Basic and acidic residues" evidence="1">
    <location>
        <begin position="254"/>
        <end position="270"/>
    </location>
</feature>
<dbReference type="InterPro" id="IPR008936">
    <property type="entry name" value="Rho_GTPase_activation_prot"/>
</dbReference>
<dbReference type="PROSITE" id="PS50191">
    <property type="entry name" value="CRAL_TRIO"/>
    <property type="match status" value="1"/>
</dbReference>
<evidence type="ECO:0000313" key="5">
    <source>
        <dbReference type="RefSeq" id="XP_017774969.1"/>
    </source>
</evidence>
<reference evidence="5" key="1">
    <citation type="submission" date="2025-08" db="UniProtKB">
        <authorList>
            <consortium name="RefSeq"/>
        </authorList>
    </citation>
    <scope>IDENTIFICATION</scope>
    <source>
        <tissue evidence="5">Whole Larva</tissue>
    </source>
</reference>
<dbReference type="Pfam" id="PF00620">
    <property type="entry name" value="RhoGAP"/>
    <property type="match status" value="1"/>
</dbReference>
<dbReference type="SUPFAM" id="SSF52087">
    <property type="entry name" value="CRAL/TRIO domain"/>
    <property type="match status" value="1"/>
</dbReference>
<dbReference type="InterPro" id="IPR001251">
    <property type="entry name" value="CRAL-TRIO_dom"/>
</dbReference>
<dbReference type="SMART" id="SM00324">
    <property type="entry name" value="RhoGAP"/>
    <property type="match status" value="1"/>
</dbReference>
<dbReference type="SUPFAM" id="SSF48350">
    <property type="entry name" value="GTPase activation domain, GAP"/>
    <property type="match status" value="1"/>
</dbReference>
<dbReference type="Pfam" id="PF13716">
    <property type="entry name" value="CRAL_TRIO_2"/>
    <property type="match status" value="1"/>
</dbReference>
<dbReference type="PROSITE" id="PS50238">
    <property type="entry name" value="RHOGAP"/>
    <property type="match status" value="1"/>
</dbReference>
<dbReference type="PANTHER" id="PTHR45808">
    <property type="entry name" value="RHO GTPASE-ACTIVATING PROTEIN 68F"/>
    <property type="match status" value="1"/>
</dbReference>
<feature type="domain" description="Rho-GAP" evidence="3">
    <location>
        <begin position="287"/>
        <end position="471"/>
    </location>
</feature>
<dbReference type="InterPro" id="IPR036865">
    <property type="entry name" value="CRAL-TRIO_dom_sf"/>
</dbReference>
<dbReference type="RefSeq" id="XP_017774969.1">
    <property type="nucleotide sequence ID" value="XM_017919480.1"/>
</dbReference>
<proteinExistence type="predicted"/>
<gene>
    <name evidence="5" type="primary">LOC108561509</name>
</gene>
<dbReference type="InterPro" id="IPR000198">
    <property type="entry name" value="RhoGAP_dom"/>
</dbReference>
<keyword evidence="4" id="KW-1185">Reference proteome</keyword>
<dbReference type="Proteomes" id="UP000695000">
    <property type="component" value="Unplaced"/>
</dbReference>
<dbReference type="Gene3D" id="1.10.555.10">
    <property type="entry name" value="Rho GTPase activation protein"/>
    <property type="match status" value="1"/>
</dbReference>